<organism evidence="9 10">
    <name type="scientific">[Torrubiella] hemipterigena</name>
    <dbReference type="NCBI Taxonomy" id="1531966"/>
    <lineage>
        <taxon>Eukaryota</taxon>
        <taxon>Fungi</taxon>
        <taxon>Dikarya</taxon>
        <taxon>Ascomycota</taxon>
        <taxon>Pezizomycotina</taxon>
        <taxon>Sordariomycetes</taxon>
        <taxon>Hypocreomycetidae</taxon>
        <taxon>Hypocreales</taxon>
        <taxon>Clavicipitaceae</taxon>
        <taxon>Clavicipitaceae incertae sedis</taxon>
        <taxon>'Torrubiella' clade</taxon>
    </lineage>
</organism>
<dbReference type="PROSITE" id="PS50048">
    <property type="entry name" value="ZN2_CY6_FUNGAL_2"/>
    <property type="match status" value="1"/>
</dbReference>
<protein>
    <recommendedName>
        <fullName evidence="8">Zn(2)-C6 fungal-type domain-containing protein</fullName>
    </recommendedName>
</protein>
<dbReference type="GO" id="GO:0003677">
    <property type="term" value="F:DNA binding"/>
    <property type="evidence" value="ECO:0007669"/>
    <property type="project" value="UniProtKB-KW"/>
</dbReference>
<dbReference type="EMBL" id="CDHN01000001">
    <property type="protein sequence ID" value="CEJ79846.1"/>
    <property type="molecule type" value="Genomic_DNA"/>
</dbReference>
<keyword evidence="10" id="KW-1185">Reference proteome</keyword>
<dbReference type="PANTHER" id="PTHR36206">
    <property type="entry name" value="ASPERCRYPTIN BIOSYNTHESIS CLUSTER-SPECIFIC TRANSCRIPTION REGULATOR ATNN-RELATED"/>
    <property type="match status" value="1"/>
</dbReference>
<dbReference type="CDD" id="cd00067">
    <property type="entry name" value="GAL4"/>
    <property type="match status" value="1"/>
</dbReference>
<sequence>MSLQLPSTFTTKPTGRKGSKKVRTGCLTCKVRKVKCDEAKPSCLRCLKTGRKCEGYPELNRMLHQAASQSLVIARSPQSLEFDSPASGRAFDYYRSQSAPILGNIMDSEFWGGLVMRLSISEPIVKHAILSLSSLHEFMGAHKADKRLMNPQMIFSEYTKSIRALSTWNDSNGKVVPLIASILFTCIEFLLDNEPGSRMHIMQGRKLLGDLGSATDADMDVIRKELVPMYTRLGLTAFLYGGSPPAVPDHLKTFVKPPNELNTLAEARSLLYSLLDEVMRFSLSVQARIFAGTLNDDEVFELTARQALLQSYLDQWQTAYMILTAGTKQNHTMMATQNLMQIYYHATTTWLGTALSTRQSEFDAFLPEFASIIGLASSIVNNAHRGSNLHAFSFETEIVAPVYWAAIKCRHPLLRRAAVKLLMREEMKGRRENLWHANEAIVIALHVIQLEEQEVYPMSSGMSPESPFSSTDSSSHMSTTTSVDFQIPIHKPPTMPPSDFKDILYEERGDSFDHEINMPTPTPSATTSTTVDFNTLPTSQRILKNIDWSRLSTDKPFGVPESARVKNTLIGPRDADGTWATLFRDPQVSGEDRWDIRKDYLPFET</sequence>
<evidence type="ECO:0000313" key="9">
    <source>
        <dbReference type="EMBL" id="CEJ79846.1"/>
    </source>
</evidence>
<evidence type="ECO:0000256" key="7">
    <source>
        <dbReference type="SAM" id="MobiDB-lite"/>
    </source>
</evidence>
<dbReference type="PROSITE" id="PS00463">
    <property type="entry name" value="ZN2_CY6_FUNGAL_1"/>
    <property type="match status" value="1"/>
</dbReference>
<evidence type="ECO:0000259" key="8">
    <source>
        <dbReference type="PROSITE" id="PS50048"/>
    </source>
</evidence>
<keyword evidence="1" id="KW-0479">Metal-binding</keyword>
<evidence type="ECO:0000256" key="5">
    <source>
        <dbReference type="ARBA" id="ARBA00023163"/>
    </source>
</evidence>
<dbReference type="InterPro" id="IPR036864">
    <property type="entry name" value="Zn2-C6_fun-type_DNA-bd_sf"/>
</dbReference>
<reference evidence="9 10" key="1">
    <citation type="journal article" date="2015" name="Genome Announc.">
        <title>Draft Genome Sequence and Gene Annotation of the Entomopathogenic Fungus Verticillium hemipterigenum.</title>
        <authorList>
            <person name="Horn F."/>
            <person name="Habel A."/>
            <person name="Scharf D.H."/>
            <person name="Dworschak J."/>
            <person name="Brakhage A.A."/>
            <person name="Guthke R."/>
            <person name="Hertweck C."/>
            <person name="Linde J."/>
        </authorList>
    </citation>
    <scope>NUCLEOTIDE SEQUENCE [LARGE SCALE GENOMIC DNA]</scope>
</reference>
<name>A0A0A1SPC4_9HYPO</name>
<dbReference type="Proteomes" id="UP000039046">
    <property type="component" value="Unassembled WGS sequence"/>
</dbReference>
<dbReference type="AlphaFoldDB" id="A0A0A1SPC4"/>
<dbReference type="SMART" id="SM00066">
    <property type="entry name" value="GAL4"/>
    <property type="match status" value="1"/>
</dbReference>
<dbReference type="OrthoDB" id="2593732at2759"/>
<evidence type="ECO:0000256" key="6">
    <source>
        <dbReference type="ARBA" id="ARBA00023242"/>
    </source>
</evidence>
<evidence type="ECO:0000256" key="4">
    <source>
        <dbReference type="ARBA" id="ARBA00023125"/>
    </source>
</evidence>
<evidence type="ECO:0000256" key="2">
    <source>
        <dbReference type="ARBA" id="ARBA00022833"/>
    </source>
</evidence>
<dbReference type="Pfam" id="PF00172">
    <property type="entry name" value="Zn_clus"/>
    <property type="match status" value="1"/>
</dbReference>
<keyword evidence="4" id="KW-0238">DNA-binding</keyword>
<dbReference type="HOGENOM" id="CLU_011409_12_0_1"/>
<keyword evidence="2" id="KW-0862">Zinc</keyword>
<keyword evidence="6" id="KW-0539">Nucleus</keyword>
<evidence type="ECO:0000256" key="1">
    <source>
        <dbReference type="ARBA" id="ARBA00022723"/>
    </source>
</evidence>
<dbReference type="PANTHER" id="PTHR36206:SF16">
    <property type="entry name" value="TRANSCRIPTION FACTOR DOMAIN-CONTAINING PROTEIN-RELATED"/>
    <property type="match status" value="1"/>
</dbReference>
<evidence type="ECO:0000313" key="10">
    <source>
        <dbReference type="Proteomes" id="UP000039046"/>
    </source>
</evidence>
<dbReference type="Gene3D" id="4.10.240.10">
    <property type="entry name" value="Zn(2)-C6 fungal-type DNA-binding domain"/>
    <property type="match status" value="1"/>
</dbReference>
<keyword evidence="3" id="KW-0805">Transcription regulation</keyword>
<dbReference type="SUPFAM" id="SSF57701">
    <property type="entry name" value="Zn2/Cys6 DNA-binding domain"/>
    <property type="match status" value="1"/>
</dbReference>
<dbReference type="InterPro" id="IPR052360">
    <property type="entry name" value="Transcr_Regulatory_Proteins"/>
</dbReference>
<accession>A0A0A1SPC4</accession>
<feature type="region of interest" description="Disordered" evidence="7">
    <location>
        <begin position="458"/>
        <end position="479"/>
    </location>
</feature>
<dbReference type="InterPro" id="IPR001138">
    <property type="entry name" value="Zn2Cys6_DnaBD"/>
</dbReference>
<dbReference type="GO" id="GO:0008270">
    <property type="term" value="F:zinc ion binding"/>
    <property type="evidence" value="ECO:0007669"/>
    <property type="project" value="InterPro"/>
</dbReference>
<dbReference type="STRING" id="1531966.A0A0A1SPC4"/>
<dbReference type="GO" id="GO:0000981">
    <property type="term" value="F:DNA-binding transcription factor activity, RNA polymerase II-specific"/>
    <property type="evidence" value="ECO:0007669"/>
    <property type="project" value="InterPro"/>
</dbReference>
<feature type="domain" description="Zn(2)-C6 fungal-type" evidence="8">
    <location>
        <begin position="25"/>
        <end position="53"/>
    </location>
</feature>
<gene>
    <name evidence="9" type="ORF">VHEMI00060</name>
</gene>
<evidence type="ECO:0000256" key="3">
    <source>
        <dbReference type="ARBA" id="ARBA00023015"/>
    </source>
</evidence>
<keyword evidence="5" id="KW-0804">Transcription</keyword>
<proteinExistence type="predicted"/>